<evidence type="ECO:0000256" key="1">
    <source>
        <dbReference type="ARBA" id="ARBA00009388"/>
    </source>
</evidence>
<dbReference type="GO" id="GO:0006508">
    <property type="term" value="P:proteolysis"/>
    <property type="evidence" value="ECO:0007669"/>
    <property type="project" value="UniProtKB-KW"/>
</dbReference>
<dbReference type="GO" id="GO:0004222">
    <property type="term" value="F:metalloendopeptidase activity"/>
    <property type="evidence" value="ECO:0007669"/>
    <property type="project" value="InterPro"/>
</dbReference>
<dbReference type="InterPro" id="IPR052759">
    <property type="entry name" value="Metalloprotease_M4"/>
</dbReference>
<feature type="region of interest" description="Disordered" evidence="7">
    <location>
        <begin position="107"/>
        <end position="126"/>
    </location>
</feature>
<dbReference type="InterPro" id="IPR023612">
    <property type="entry name" value="Peptidase_M4"/>
</dbReference>
<evidence type="ECO:0000256" key="7">
    <source>
        <dbReference type="SAM" id="MobiDB-lite"/>
    </source>
</evidence>
<dbReference type="Proteomes" id="UP000807306">
    <property type="component" value="Unassembled WGS sequence"/>
</dbReference>
<keyword evidence="2" id="KW-0645">Protease</keyword>
<evidence type="ECO:0000259" key="9">
    <source>
        <dbReference type="Pfam" id="PF02868"/>
    </source>
</evidence>
<accession>A0A9P6JNQ3</accession>
<evidence type="ECO:0000313" key="11">
    <source>
        <dbReference type="EMBL" id="KAF9526864.1"/>
    </source>
</evidence>
<keyword evidence="6" id="KW-0482">Metalloprotease</keyword>
<keyword evidence="3" id="KW-0479">Metal-binding</keyword>
<dbReference type="OrthoDB" id="2962374at2759"/>
<dbReference type="Pfam" id="PF16485">
    <property type="entry name" value="PLN_propep"/>
    <property type="match status" value="1"/>
</dbReference>
<proteinExistence type="inferred from homology"/>
<dbReference type="PRINTS" id="PR00730">
    <property type="entry name" value="THERMOLYSIN"/>
</dbReference>
<evidence type="ECO:0000256" key="5">
    <source>
        <dbReference type="ARBA" id="ARBA00022833"/>
    </source>
</evidence>
<feature type="domain" description="Peptidase M4 C-terminal" evidence="9">
    <location>
        <begin position="246"/>
        <end position="417"/>
    </location>
</feature>
<protein>
    <recommendedName>
        <fullName evidence="13">Neutral metalloproteinase</fullName>
    </recommendedName>
</protein>
<dbReference type="InterPro" id="IPR027268">
    <property type="entry name" value="Peptidase_M4/M1_CTD_sf"/>
</dbReference>
<sequence>MSAKAVKPNHAACCSVIPTYILSNIADSPHAPEAARTHARNALAHTLNFIQKHQNSITHQLSITQAHPGANQGQSFVPDHILNSIASSHPAGSEGEEAAQRSLRISSEIRDRREAESDSLRGAAPAKPAKRLNRVIYNANHTQILDESLARSEKGPATGDTAVDECFDGFGATFKFYADIFNRNSINNAGMSLIGTVHFDNAYNNAQWDGSQMIFGDGDGIYFNRFTASVDVIGHELTHGVTQYTANLVYQGESGALNESVSDVFGSMIKQFQHNQTSAQADWLIGEGLFTSKVKGVALRSMKAPGTAYDDPVIGKDEQFANYADVLKAELASDFDNGGVHIISGVPNRAFYLVASELGGNSWDRAGKIWWATLTDRRLTPSSNFQAFAKLTTEQAGNLYGESVKTAVENAWKEVGIDTGAKTSPVPKPHHPHAQNI</sequence>
<dbReference type="InterPro" id="IPR001570">
    <property type="entry name" value="Peptidase_M4_C_domain"/>
</dbReference>
<name>A0A9P6JNQ3_9AGAR</name>
<feature type="domain" description="Peptidase M4" evidence="8">
    <location>
        <begin position="160"/>
        <end position="243"/>
    </location>
</feature>
<evidence type="ECO:0008006" key="13">
    <source>
        <dbReference type="Google" id="ProtNLM"/>
    </source>
</evidence>
<evidence type="ECO:0000259" key="10">
    <source>
        <dbReference type="Pfam" id="PF16485"/>
    </source>
</evidence>
<evidence type="ECO:0000256" key="3">
    <source>
        <dbReference type="ARBA" id="ARBA00022723"/>
    </source>
</evidence>
<keyword evidence="4" id="KW-0378">Hydrolase</keyword>
<evidence type="ECO:0000313" key="12">
    <source>
        <dbReference type="Proteomes" id="UP000807306"/>
    </source>
</evidence>
<dbReference type="Gene3D" id="1.10.390.10">
    <property type="entry name" value="Neutral Protease Domain 2"/>
    <property type="match status" value="1"/>
</dbReference>
<dbReference type="Pfam" id="PF02868">
    <property type="entry name" value="Peptidase_M4_C"/>
    <property type="match status" value="1"/>
</dbReference>
<evidence type="ECO:0000259" key="8">
    <source>
        <dbReference type="Pfam" id="PF01447"/>
    </source>
</evidence>
<dbReference type="SUPFAM" id="SSF55486">
    <property type="entry name" value="Metalloproteases ('zincins'), catalytic domain"/>
    <property type="match status" value="1"/>
</dbReference>
<evidence type="ECO:0000256" key="4">
    <source>
        <dbReference type="ARBA" id="ARBA00022801"/>
    </source>
</evidence>
<keyword evidence="12" id="KW-1185">Reference proteome</keyword>
<keyword evidence="5" id="KW-0862">Zinc</keyword>
<dbReference type="PANTHER" id="PTHR43579:SF1">
    <property type="entry name" value="NEUTRAL METALLOPROTEINASE"/>
    <property type="match status" value="1"/>
</dbReference>
<feature type="domain" description="Protealysin N-terminal propeptide" evidence="10">
    <location>
        <begin position="14"/>
        <end position="55"/>
    </location>
</feature>
<evidence type="ECO:0000256" key="6">
    <source>
        <dbReference type="ARBA" id="ARBA00023049"/>
    </source>
</evidence>
<dbReference type="AlphaFoldDB" id="A0A9P6JNQ3"/>
<dbReference type="Gene3D" id="3.10.170.10">
    <property type="match status" value="1"/>
</dbReference>
<dbReference type="InterPro" id="IPR032475">
    <property type="entry name" value="Protealysin_N_PP"/>
</dbReference>
<dbReference type="Pfam" id="PF01447">
    <property type="entry name" value="Peptidase_M4"/>
    <property type="match status" value="1"/>
</dbReference>
<dbReference type="PANTHER" id="PTHR43579">
    <property type="match status" value="1"/>
</dbReference>
<reference evidence="11" key="1">
    <citation type="submission" date="2020-11" db="EMBL/GenBank/DDBJ databases">
        <authorList>
            <consortium name="DOE Joint Genome Institute"/>
            <person name="Ahrendt S."/>
            <person name="Riley R."/>
            <person name="Andreopoulos W."/>
            <person name="Labutti K."/>
            <person name="Pangilinan J."/>
            <person name="Ruiz-Duenas F.J."/>
            <person name="Barrasa J.M."/>
            <person name="Sanchez-Garcia M."/>
            <person name="Camarero S."/>
            <person name="Miyauchi S."/>
            <person name="Serrano A."/>
            <person name="Linde D."/>
            <person name="Babiker R."/>
            <person name="Drula E."/>
            <person name="Ayuso-Fernandez I."/>
            <person name="Pacheco R."/>
            <person name="Padilla G."/>
            <person name="Ferreira P."/>
            <person name="Barriuso J."/>
            <person name="Kellner H."/>
            <person name="Castanera R."/>
            <person name="Alfaro M."/>
            <person name="Ramirez L."/>
            <person name="Pisabarro A.G."/>
            <person name="Kuo A."/>
            <person name="Tritt A."/>
            <person name="Lipzen A."/>
            <person name="He G."/>
            <person name="Yan M."/>
            <person name="Ng V."/>
            <person name="Cullen D."/>
            <person name="Martin F."/>
            <person name="Rosso M.-N."/>
            <person name="Henrissat B."/>
            <person name="Hibbett D."/>
            <person name="Martinez A.T."/>
            <person name="Grigoriev I.V."/>
        </authorList>
    </citation>
    <scope>NUCLEOTIDE SEQUENCE</scope>
    <source>
        <strain evidence="11">CBS 506.95</strain>
    </source>
</reference>
<comment type="similarity">
    <text evidence="1">Belongs to the peptidase M4 family.</text>
</comment>
<dbReference type="CDD" id="cd09597">
    <property type="entry name" value="M4_TLP"/>
    <property type="match status" value="1"/>
</dbReference>
<feature type="compositionally biased region" description="Basic and acidic residues" evidence="7">
    <location>
        <begin position="107"/>
        <end position="119"/>
    </location>
</feature>
<organism evidence="11 12">
    <name type="scientific">Crepidotus variabilis</name>
    <dbReference type="NCBI Taxonomy" id="179855"/>
    <lineage>
        <taxon>Eukaryota</taxon>
        <taxon>Fungi</taxon>
        <taxon>Dikarya</taxon>
        <taxon>Basidiomycota</taxon>
        <taxon>Agaricomycotina</taxon>
        <taxon>Agaricomycetes</taxon>
        <taxon>Agaricomycetidae</taxon>
        <taxon>Agaricales</taxon>
        <taxon>Agaricineae</taxon>
        <taxon>Crepidotaceae</taxon>
        <taxon>Crepidotus</taxon>
    </lineage>
</organism>
<dbReference type="GO" id="GO:0046872">
    <property type="term" value="F:metal ion binding"/>
    <property type="evidence" value="ECO:0007669"/>
    <property type="project" value="UniProtKB-KW"/>
</dbReference>
<comment type="caution">
    <text evidence="11">The sequence shown here is derived from an EMBL/GenBank/DDBJ whole genome shotgun (WGS) entry which is preliminary data.</text>
</comment>
<dbReference type="InterPro" id="IPR013856">
    <property type="entry name" value="Peptidase_M4_domain"/>
</dbReference>
<gene>
    <name evidence="11" type="ORF">CPB83DRAFT_443183</name>
</gene>
<evidence type="ECO:0000256" key="2">
    <source>
        <dbReference type="ARBA" id="ARBA00022670"/>
    </source>
</evidence>
<dbReference type="EMBL" id="MU157866">
    <property type="protein sequence ID" value="KAF9526864.1"/>
    <property type="molecule type" value="Genomic_DNA"/>
</dbReference>